<dbReference type="EMBL" id="PVUF01000023">
    <property type="protein sequence ID" value="PRZ44557.1"/>
    <property type="molecule type" value="Genomic_DNA"/>
</dbReference>
<reference evidence="1 2" key="1">
    <citation type="submission" date="2018-03" db="EMBL/GenBank/DDBJ databases">
        <title>Genomic Encyclopedia of Archaeal and Bacterial Type Strains, Phase II (KMG-II): from individual species to whole genera.</title>
        <authorList>
            <person name="Goeker M."/>
        </authorList>
    </citation>
    <scope>NUCLEOTIDE SEQUENCE [LARGE SCALE GENOMIC DNA]</scope>
    <source>
        <strain evidence="1 2">DSM 25328</strain>
    </source>
</reference>
<accession>A0A2T1A7V0</accession>
<gene>
    <name evidence="1" type="ORF">CLV89_12323</name>
</gene>
<feature type="non-terminal residue" evidence="1">
    <location>
        <position position="1"/>
    </location>
</feature>
<evidence type="ECO:0000313" key="1">
    <source>
        <dbReference type="EMBL" id="PRZ44557.1"/>
    </source>
</evidence>
<comment type="caution">
    <text evidence="1">The sequence shown here is derived from an EMBL/GenBank/DDBJ whole genome shotgun (WGS) entry which is preliminary data.</text>
</comment>
<evidence type="ECO:0000313" key="2">
    <source>
        <dbReference type="Proteomes" id="UP000237718"/>
    </source>
</evidence>
<protein>
    <submittedName>
        <fullName evidence="1">Uncharacterized protein</fullName>
    </submittedName>
</protein>
<dbReference type="Proteomes" id="UP000237718">
    <property type="component" value="Unassembled WGS sequence"/>
</dbReference>
<organism evidence="1 2">
    <name type="scientific">Tritonibacter scottomollicae</name>
    <name type="common">Epibacterium scottomollicae</name>
    <dbReference type="NCBI Taxonomy" id="483013"/>
    <lineage>
        <taxon>Bacteria</taxon>
        <taxon>Pseudomonadati</taxon>
        <taxon>Pseudomonadota</taxon>
        <taxon>Alphaproteobacteria</taxon>
        <taxon>Rhodobacterales</taxon>
        <taxon>Paracoccaceae</taxon>
        <taxon>Tritonibacter</taxon>
    </lineage>
</organism>
<proteinExistence type="predicted"/>
<sequence>PTILLAETGAHWNTIRAILQSEGIQPFRPNGLDVGPVYLRTEVEPVVALLKTQREK</sequence>
<dbReference type="AlphaFoldDB" id="A0A2T1A7V0"/>
<name>A0A2T1A7V0_TRISK</name>